<dbReference type="Proteomes" id="UP000592294">
    <property type="component" value="Unassembled WGS sequence"/>
</dbReference>
<evidence type="ECO:0000313" key="2">
    <source>
        <dbReference type="Proteomes" id="UP000592294"/>
    </source>
</evidence>
<name>A0A850RRW0_9GAMM</name>
<evidence type="ECO:0000313" key="1">
    <source>
        <dbReference type="EMBL" id="NVZ11653.1"/>
    </source>
</evidence>
<accession>A0A850RRW0</accession>
<dbReference type="RefSeq" id="WP_222932475.1">
    <property type="nucleotide sequence ID" value="NZ_JABZEO010000031.1"/>
</dbReference>
<dbReference type="EMBL" id="JABZEO010000031">
    <property type="protein sequence ID" value="NVZ11653.1"/>
    <property type="molecule type" value="Genomic_DNA"/>
</dbReference>
<proteinExistence type="predicted"/>
<gene>
    <name evidence="1" type="ORF">HW932_20620</name>
</gene>
<comment type="caution">
    <text evidence="1">The sequence shown here is derived from an EMBL/GenBank/DDBJ whole genome shotgun (WGS) entry which is preliminary data.</text>
</comment>
<reference evidence="1 2" key="1">
    <citation type="submission" date="2020-06" db="EMBL/GenBank/DDBJ databases">
        <title>Whole-genome sequence of Allochromatium humboldtianum DSM 21881, type strain.</title>
        <authorList>
            <person name="Kyndt J.A."/>
            <person name="Meyer T.E."/>
        </authorList>
    </citation>
    <scope>NUCLEOTIDE SEQUENCE [LARGE SCALE GENOMIC DNA]</scope>
    <source>
        <strain evidence="1 2">DSM 21881</strain>
    </source>
</reference>
<protein>
    <submittedName>
        <fullName evidence="1">Uncharacterized protein</fullName>
    </submittedName>
</protein>
<keyword evidence="2" id="KW-1185">Reference proteome</keyword>
<dbReference type="AlphaFoldDB" id="A0A850RRW0"/>
<organism evidence="1 2">
    <name type="scientific">Allochromatium humboldtianum</name>
    <dbReference type="NCBI Taxonomy" id="504901"/>
    <lineage>
        <taxon>Bacteria</taxon>
        <taxon>Pseudomonadati</taxon>
        <taxon>Pseudomonadota</taxon>
        <taxon>Gammaproteobacteria</taxon>
        <taxon>Chromatiales</taxon>
        <taxon>Chromatiaceae</taxon>
        <taxon>Allochromatium</taxon>
    </lineage>
</organism>
<sequence>MQNPVRNGMGHADIASNLSNIHAPEDIGATGLFQEQLLDHGLFFVSF</sequence>